<dbReference type="Proteomes" id="UP001153555">
    <property type="component" value="Unassembled WGS sequence"/>
</dbReference>
<evidence type="ECO:0000313" key="2">
    <source>
        <dbReference type="Proteomes" id="UP001153555"/>
    </source>
</evidence>
<keyword evidence="2" id="KW-1185">Reference proteome</keyword>
<sequence>LPEQECQSSHLVVVSKASSLTASHPSVAASPRLSQSPIRLFSVRCRSIRLRPPSLDSPPSTVATVVETPSIAVSSRLRPLPRRLASIVATASLVHGQSLCNSLCV</sequence>
<evidence type="ECO:0000313" key="1">
    <source>
        <dbReference type="EMBL" id="CAA0830768.1"/>
    </source>
</evidence>
<comment type="caution">
    <text evidence="1">The sequence shown here is derived from an EMBL/GenBank/DDBJ whole genome shotgun (WGS) entry which is preliminary data.</text>
</comment>
<feature type="non-terminal residue" evidence="1">
    <location>
        <position position="105"/>
    </location>
</feature>
<feature type="non-terminal residue" evidence="1">
    <location>
        <position position="1"/>
    </location>
</feature>
<dbReference type="AlphaFoldDB" id="A0A9N7NHS0"/>
<organism evidence="1 2">
    <name type="scientific">Striga hermonthica</name>
    <name type="common">Purple witchweed</name>
    <name type="synonym">Buchnera hermonthica</name>
    <dbReference type="NCBI Taxonomy" id="68872"/>
    <lineage>
        <taxon>Eukaryota</taxon>
        <taxon>Viridiplantae</taxon>
        <taxon>Streptophyta</taxon>
        <taxon>Embryophyta</taxon>
        <taxon>Tracheophyta</taxon>
        <taxon>Spermatophyta</taxon>
        <taxon>Magnoliopsida</taxon>
        <taxon>eudicotyledons</taxon>
        <taxon>Gunneridae</taxon>
        <taxon>Pentapetalae</taxon>
        <taxon>asterids</taxon>
        <taxon>lamiids</taxon>
        <taxon>Lamiales</taxon>
        <taxon>Orobanchaceae</taxon>
        <taxon>Buchnereae</taxon>
        <taxon>Striga</taxon>
    </lineage>
</organism>
<dbReference type="EMBL" id="CACSLK010027831">
    <property type="protein sequence ID" value="CAA0830768.1"/>
    <property type="molecule type" value="Genomic_DNA"/>
</dbReference>
<protein>
    <submittedName>
        <fullName evidence="1">Uncharacterized protein</fullName>
    </submittedName>
</protein>
<reference evidence="1" key="1">
    <citation type="submission" date="2019-12" db="EMBL/GenBank/DDBJ databases">
        <authorList>
            <person name="Scholes J."/>
        </authorList>
    </citation>
    <scope>NUCLEOTIDE SEQUENCE</scope>
</reference>
<gene>
    <name evidence="1" type="ORF">SHERM_26157</name>
</gene>
<name>A0A9N7NHS0_STRHE</name>
<proteinExistence type="predicted"/>
<accession>A0A9N7NHS0</accession>